<gene>
    <name evidence="4" type="ORF">ACFFHW_14630</name>
</gene>
<dbReference type="GO" id="GO:0016787">
    <property type="term" value="F:hydrolase activity"/>
    <property type="evidence" value="ECO:0007669"/>
    <property type="project" value="UniProtKB-KW"/>
</dbReference>
<dbReference type="InterPro" id="IPR029058">
    <property type="entry name" value="AB_hydrolase_fold"/>
</dbReference>
<dbReference type="RefSeq" id="WP_019951550.1">
    <property type="nucleotide sequence ID" value="NZ_JBHLVX010000055.1"/>
</dbReference>
<evidence type="ECO:0000313" key="4">
    <source>
        <dbReference type="EMBL" id="MFC0269204.1"/>
    </source>
</evidence>
<evidence type="ECO:0000313" key="5">
    <source>
        <dbReference type="Proteomes" id="UP001589814"/>
    </source>
</evidence>
<dbReference type="PANTHER" id="PTHR43798">
    <property type="entry name" value="MONOACYLGLYCEROL LIPASE"/>
    <property type="match status" value="1"/>
</dbReference>
<accession>A0ABV6G6M2</accession>
<comment type="similarity">
    <text evidence="1">Belongs to the AB hydrolase superfamily.</text>
</comment>
<dbReference type="Pfam" id="PF00561">
    <property type="entry name" value="Abhydrolase_1"/>
    <property type="match status" value="1"/>
</dbReference>
<organism evidence="4 5">
    <name type="scientific">Kushneria aurantia</name>
    <dbReference type="NCBI Taxonomy" id="504092"/>
    <lineage>
        <taxon>Bacteria</taxon>
        <taxon>Pseudomonadati</taxon>
        <taxon>Pseudomonadota</taxon>
        <taxon>Gammaproteobacteria</taxon>
        <taxon>Oceanospirillales</taxon>
        <taxon>Halomonadaceae</taxon>
        <taxon>Kushneria</taxon>
    </lineage>
</organism>
<dbReference type="PANTHER" id="PTHR43798:SF14">
    <property type="entry name" value="SERINE HYDROLASE-LIKE PROTEIN DDB_G0286239"/>
    <property type="match status" value="1"/>
</dbReference>
<reference evidence="4 5" key="1">
    <citation type="submission" date="2024-09" db="EMBL/GenBank/DDBJ databases">
        <authorList>
            <person name="Sun Q."/>
            <person name="Mori K."/>
        </authorList>
    </citation>
    <scope>NUCLEOTIDE SEQUENCE [LARGE SCALE GENOMIC DNA]</scope>
    <source>
        <strain evidence="4 5">CCM 7415</strain>
    </source>
</reference>
<dbReference type="Proteomes" id="UP001589814">
    <property type="component" value="Unassembled WGS sequence"/>
</dbReference>
<dbReference type="InterPro" id="IPR050266">
    <property type="entry name" value="AB_hydrolase_sf"/>
</dbReference>
<comment type="caution">
    <text evidence="4">The sequence shown here is derived from an EMBL/GenBank/DDBJ whole genome shotgun (WGS) entry which is preliminary data.</text>
</comment>
<keyword evidence="2 4" id="KW-0378">Hydrolase</keyword>
<feature type="domain" description="AB hydrolase-1" evidence="3">
    <location>
        <begin position="35"/>
        <end position="137"/>
    </location>
</feature>
<dbReference type="Gene3D" id="3.40.50.1820">
    <property type="entry name" value="alpha/beta hydrolase"/>
    <property type="match status" value="1"/>
</dbReference>
<proteinExistence type="inferred from homology"/>
<evidence type="ECO:0000256" key="1">
    <source>
        <dbReference type="ARBA" id="ARBA00008645"/>
    </source>
</evidence>
<dbReference type="PRINTS" id="PR00111">
    <property type="entry name" value="ABHYDROLASE"/>
</dbReference>
<dbReference type="InterPro" id="IPR000073">
    <property type="entry name" value="AB_hydrolase_1"/>
</dbReference>
<evidence type="ECO:0000259" key="3">
    <source>
        <dbReference type="Pfam" id="PF00561"/>
    </source>
</evidence>
<name>A0ABV6G6M2_9GAMM</name>
<sequence>MSLLPRERRLAGDRLAALEWARDDLSAQAPSWLALHGWLDNAATFSRLAPLLAQRLDVRIVALDFAGHGHSHWLGSGADYALWDYLHDILDAMDDLGLERATLLAHSLGACVSSLLAAALPERVERLWLIDGIGALVTPAEQSVRQLRNGVLGVRRPLSPPPAYADLEAALDARVAGAITPLDHDTARPLIERNLRDDDGRVRYRTDPRLLRPSQVRLTPAQSRAMLLAIEAPVDLIEAEQGIIDGHLDRDGVRHDMPTLTRHRLPGGHHLHLEPHSVAGVADRIVAACQ</sequence>
<protein>
    <submittedName>
        <fullName evidence="4">Alpha/beta fold hydrolase</fullName>
    </submittedName>
</protein>
<keyword evidence="5" id="KW-1185">Reference proteome</keyword>
<evidence type="ECO:0000256" key="2">
    <source>
        <dbReference type="ARBA" id="ARBA00022801"/>
    </source>
</evidence>
<dbReference type="EMBL" id="JBHLVX010000055">
    <property type="protein sequence ID" value="MFC0269204.1"/>
    <property type="molecule type" value="Genomic_DNA"/>
</dbReference>
<dbReference type="SUPFAM" id="SSF53474">
    <property type="entry name" value="alpha/beta-Hydrolases"/>
    <property type="match status" value="1"/>
</dbReference>